<dbReference type="CDD" id="cd06587">
    <property type="entry name" value="VOC"/>
    <property type="match status" value="1"/>
</dbReference>
<dbReference type="Proteomes" id="UP000247476">
    <property type="component" value="Unassembled WGS sequence"/>
</dbReference>
<evidence type="ECO:0000313" key="3">
    <source>
        <dbReference type="Proteomes" id="UP000247476"/>
    </source>
</evidence>
<dbReference type="InterPro" id="IPR004360">
    <property type="entry name" value="Glyas_Fos-R_dOase_dom"/>
</dbReference>
<dbReference type="AlphaFoldDB" id="A0A2V5K9V7"/>
<reference evidence="2 3" key="1">
    <citation type="submission" date="2018-05" db="EMBL/GenBank/DDBJ databases">
        <title>Paenibacillus flagellatus sp. nov., isolated from selenium mineral soil.</title>
        <authorList>
            <person name="Dai X."/>
        </authorList>
    </citation>
    <scope>NUCLEOTIDE SEQUENCE [LARGE SCALE GENOMIC DNA]</scope>
    <source>
        <strain evidence="2 3">DXL2</strain>
    </source>
</reference>
<evidence type="ECO:0000259" key="1">
    <source>
        <dbReference type="PROSITE" id="PS51819"/>
    </source>
</evidence>
<feature type="domain" description="VOC" evidence="1">
    <location>
        <begin position="9"/>
        <end position="133"/>
    </location>
</feature>
<dbReference type="SUPFAM" id="SSF54593">
    <property type="entry name" value="Glyoxalase/Bleomycin resistance protein/Dihydroxybiphenyl dioxygenase"/>
    <property type="match status" value="1"/>
</dbReference>
<name>A0A2V5K9V7_9BACL</name>
<dbReference type="RefSeq" id="WP_110839472.1">
    <property type="nucleotide sequence ID" value="NZ_QJVJ01000003.1"/>
</dbReference>
<dbReference type="PROSITE" id="PS51819">
    <property type="entry name" value="VOC"/>
    <property type="match status" value="1"/>
</dbReference>
<gene>
    <name evidence="2" type="ORF">DLM86_08050</name>
</gene>
<dbReference type="Pfam" id="PF00903">
    <property type="entry name" value="Glyoxalase"/>
    <property type="match status" value="1"/>
</dbReference>
<dbReference type="EMBL" id="QJVJ01000003">
    <property type="protein sequence ID" value="PYI55672.1"/>
    <property type="molecule type" value="Genomic_DNA"/>
</dbReference>
<protein>
    <submittedName>
        <fullName evidence="2">VOC family protein</fullName>
    </submittedName>
</protein>
<dbReference type="InterPro" id="IPR029068">
    <property type="entry name" value="Glyas_Bleomycin-R_OHBP_Dase"/>
</dbReference>
<dbReference type="Gene3D" id="3.10.180.10">
    <property type="entry name" value="2,3-Dihydroxybiphenyl 1,2-Dioxygenase, domain 1"/>
    <property type="match status" value="1"/>
</dbReference>
<dbReference type="InterPro" id="IPR037523">
    <property type="entry name" value="VOC_core"/>
</dbReference>
<keyword evidence="3" id="KW-1185">Reference proteome</keyword>
<sequence length="147" mass="16948">MNTRLLLTRVGYAYIPTTDIEASIRWYTGNLELRLIDKFEDRGSAIAVLHYPHKNAIALLLVETSERRPLEIDRNGTPFPVMAMNCPDIEHTYETLKRRGVEIVRELSSLGEGKARFFYFRDNEGNLLEGAWSVWDPEDELKDGFAE</sequence>
<comment type="caution">
    <text evidence="2">The sequence shown here is derived from an EMBL/GenBank/DDBJ whole genome shotgun (WGS) entry which is preliminary data.</text>
</comment>
<proteinExistence type="predicted"/>
<evidence type="ECO:0000313" key="2">
    <source>
        <dbReference type="EMBL" id="PYI55672.1"/>
    </source>
</evidence>
<organism evidence="2 3">
    <name type="scientific">Paenibacillus flagellatus</name>
    <dbReference type="NCBI Taxonomy" id="2211139"/>
    <lineage>
        <taxon>Bacteria</taxon>
        <taxon>Bacillati</taxon>
        <taxon>Bacillota</taxon>
        <taxon>Bacilli</taxon>
        <taxon>Bacillales</taxon>
        <taxon>Paenibacillaceae</taxon>
        <taxon>Paenibacillus</taxon>
    </lineage>
</organism>
<accession>A0A2V5K9V7</accession>
<dbReference type="OrthoDB" id="2608626at2"/>